<dbReference type="CDD" id="cd02440">
    <property type="entry name" value="AdoMet_MTases"/>
    <property type="match status" value="1"/>
</dbReference>
<dbReference type="PROSITE" id="PS50868">
    <property type="entry name" value="POST_SET"/>
    <property type="match status" value="1"/>
</dbReference>
<feature type="domain" description="Post-SET" evidence="5">
    <location>
        <begin position="752"/>
        <end position="768"/>
    </location>
</feature>
<evidence type="ECO:0000256" key="2">
    <source>
        <dbReference type="ARBA" id="ARBA00022679"/>
    </source>
</evidence>
<dbReference type="GO" id="GO:0008168">
    <property type="term" value="F:methyltransferase activity"/>
    <property type="evidence" value="ECO:0007669"/>
    <property type="project" value="UniProtKB-KW"/>
</dbReference>
<proteinExistence type="predicted"/>
<dbReference type="GO" id="GO:0032259">
    <property type="term" value="P:methylation"/>
    <property type="evidence" value="ECO:0007669"/>
    <property type="project" value="UniProtKB-KW"/>
</dbReference>
<feature type="domain" description="SET" evidence="4">
    <location>
        <begin position="646"/>
        <end position="744"/>
    </location>
</feature>
<evidence type="ECO:0000256" key="1">
    <source>
        <dbReference type="ARBA" id="ARBA00022603"/>
    </source>
</evidence>
<dbReference type="Gene3D" id="2.170.270.10">
    <property type="entry name" value="SET domain"/>
    <property type="match status" value="1"/>
</dbReference>
<dbReference type="PROSITE" id="PS50280">
    <property type="entry name" value="SET"/>
    <property type="match status" value="1"/>
</dbReference>
<dbReference type="InterPro" id="IPR053201">
    <property type="entry name" value="Flavunoidine_N-MTase"/>
</dbReference>
<reference evidence="6 7" key="1">
    <citation type="journal article" date="2014" name="Genome Biol. Evol.">
        <title>The secreted proteins of Achlya hypogyna and Thraustotheca clavata identify the ancestral oomycete secretome and reveal gene acquisitions by horizontal gene transfer.</title>
        <authorList>
            <person name="Misner I."/>
            <person name="Blouin N."/>
            <person name="Leonard G."/>
            <person name="Richards T.A."/>
            <person name="Lane C.E."/>
        </authorList>
    </citation>
    <scope>NUCLEOTIDE SEQUENCE [LARGE SCALE GENOMIC DNA]</scope>
    <source>
        <strain evidence="6 7">ATCC 34112</strain>
    </source>
</reference>
<comment type="caution">
    <text evidence="6">The sequence shown here is derived from an EMBL/GenBank/DDBJ whole genome shotgun (WGS) entry which is preliminary data.</text>
</comment>
<name>A0A1V9YUJ4_9STRA</name>
<dbReference type="STRING" id="74557.A0A1V9YUJ4"/>
<dbReference type="Pfam" id="PF10294">
    <property type="entry name" value="Methyltransf_16"/>
    <property type="match status" value="1"/>
</dbReference>
<dbReference type="Pfam" id="PF00856">
    <property type="entry name" value="SET"/>
    <property type="match status" value="1"/>
</dbReference>
<evidence type="ECO:0000259" key="4">
    <source>
        <dbReference type="PROSITE" id="PS50280"/>
    </source>
</evidence>
<accession>A0A1V9YUJ4</accession>
<dbReference type="InterPro" id="IPR046341">
    <property type="entry name" value="SET_dom_sf"/>
</dbReference>
<dbReference type="InterPro" id="IPR019410">
    <property type="entry name" value="Methyltransf_16"/>
</dbReference>
<dbReference type="AlphaFoldDB" id="A0A1V9YUJ4"/>
<dbReference type="EMBL" id="JNBS01002807">
    <property type="protein sequence ID" value="OQR89230.1"/>
    <property type="molecule type" value="Genomic_DNA"/>
</dbReference>
<dbReference type="InterPro" id="IPR003616">
    <property type="entry name" value="Post-SET_dom"/>
</dbReference>
<keyword evidence="7" id="KW-1185">Reference proteome</keyword>
<dbReference type="OrthoDB" id="1723750at2759"/>
<gene>
    <name evidence="6" type="ORF">THRCLA_09844</name>
</gene>
<sequence length="801" mass="89834">MFRGMQEGHICTNASVAALVRDNQVQRNEDKVPFEELMTLMEWAKQLEITGTSFGHGNVPLVKLKDLRDNMLVHIKCRLRPIRQSIGDDVNYGMLQQVLMYDGPEDGMVLNIWYQPLAFRKLQFGVKVELNYLVISFNSLRQCLTANTTSESTILYINEASSDEVLKSAPLLEFETFREASEAELTGHVIFRQVIIRHVIVPFLWNNSPDAIFHLIEKYCIYCECSLPEQPLDVLPRLYSNCINACCGKEQNAWRYRPITLEIIDSFGSVVHIRAQDSAIEALVGHVPAAQLVQATEGLNYRQMVESLLRVLPDASHTLDIQVYCTKKGNMFSFNFDNGNENAMNQQVIEAPLVKRAAKLHVDTPIQVGEDYFLPVDIDGHEMAIVNQTNPLFIQNVGALHKLLDTSDLENGVYEGGFKLWECSIDLIKYLQQHQDTIPIGAQELRVMELGCGHGLPGIYALQQGASHVLFSDYNSEVIDLATIPNAKRCAPTTIHKASFYSGDWANVSQAMSISGANMYFDVILSAETMYTEQVTTFLLEMIKRHLKPNGIALIAAKSYYFGTGGSVHHFKTLIQAQGVMKATTVWQSSDGKSNIREIIQVTFNFSLKMTSLYSSLRPLGRRCFSMHKNILSLRNIDPASPENATDKYFVRTLSPGYSSCIAAVNIKVGDVIGTTIGTVYPTPTRFTIQMSLEKHVEIFGGMQYANHHCSPNASFIMSETEPEVTLVAIKPITKGDHITFDYNTTEWDMDEKFVCNCGDAACRGHIQGAKHMHDAQILRLLPHFSSSILRSLMKDKLVQG</sequence>
<protein>
    <recommendedName>
        <fullName evidence="8">SET domain-containing protein</fullName>
    </recommendedName>
</protein>
<evidence type="ECO:0000313" key="6">
    <source>
        <dbReference type="EMBL" id="OQR89230.1"/>
    </source>
</evidence>
<dbReference type="SUPFAM" id="SSF53335">
    <property type="entry name" value="S-adenosyl-L-methionine-dependent methyltransferases"/>
    <property type="match status" value="1"/>
</dbReference>
<evidence type="ECO:0000259" key="5">
    <source>
        <dbReference type="PROSITE" id="PS50868"/>
    </source>
</evidence>
<keyword evidence="1" id="KW-0489">Methyltransferase</keyword>
<dbReference type="InterPro" id="IPR029063">
    <property type="entry name" value="SAM-dependent_MTases_sf"/>
</dbReference>
<evidence type="ECO:0000313" key="7">
    <source>
        <dbReference type="Proteomes" id="UP000243217"/>
    </source>
</evidence>
<dbReference type="SUPFAM" id="SSF82199">
    <property type="entry name" value="SET domain"/>
    <property type="match status" value="1"/>
</dbReference>
<dbReference type="Gene3D" id="3.40.50.150">
    <property type="entry name" value="Vaccinia Virus protein VP39"/>
    <property type="match status" value="1"/>
</dbReference>
<dbReference type="InterPro" id="IPR001214">
    <property type="entry name" value="SET_dom"/>
</dbReference>
<keyword evidence="2" id="KW-0808">Transferase</keyword>
<keyword evidence="3" id="KW-0949">S-adenosyl-L-methionine</keyword>
<dbReference type="PANTHER" id="PTHR12350">
    <property type="entry name" value="HISTONE-LYSINE N-METHYLTRANSFERASE-RELATED"/>
    <property type="match status" value="1"/>
</dbReference>
<dbReference type="Proteomes" id="UP000243217">
    <property type="component" value="Unassembled WGS sequence"/>
</dbReference>
<organism evidence="6 7">
    <name type="scientific">Thraustotheca clavata</name>
    <dbReference type="NCBI Taxonomy" id="74557"/>
    <lineage>
        <taxon>Eukaryota</taxon>
        <taxon>Sar</taxon>
        <taxon>Stramenopiles</taxon>
        <taxon>Oomycota</taxon>
        <taxon>Saprolegniomycetes</taxon>
        <taxon>Saprolegniales</taxon>
        <taxon>Achlyaceae</taxon>
        <taxon>Thraustotheca</taxon>
    </lineage>
</organism>
<evidence type="ECO:0008006" key="8">
    <source>
        <dbReference type="Google" id="ProtNLM"/>
    </source>
</evidence>
<evidence type="ECO:0000256" key="3">
    <source>
        <dbReference type="ARBA" id="ARBA00022691"/>
    </source>
</evidence>
<dbReference type="PANTHER" id="PTHR12350:SF19">
    <property type="entry name" value="SET DOMAIN-CONTAINING PROTEIN"/>
    <property type="match status" value="1"/>
</dbReference>